<keyword evidence="2" id="KW-1185">Reference proteome</keyword>
<proteinExistence type="predicted"/>
<dbReference type="AlphaFoldDB" id="A0A3N0Z3X2"/>
<evidence type="ECO:0000313" key="2">
    <source>
        <dbReference type="Proteomes" id="UP000281406"/>
    </source>
</evidence>
<dbReference type="OrthoDB" id="8945351at2759"/>
<dbReference type="EMBL" id="RJVU01012735">
    <property type="protein sequence ID" value="ROL53175.1"/>
    <property type="molecule type" value="Genomic_DNA"/>
</dbReference>
<dbReference type="Proteomes" id="UP000281406">
    <property type="component" value="Unassembled WGS sequence"/>
</dbReference>
<accession>A0A3N0Z3X2</accession>
<organism evidence="1 2">
    <name type="scientific">Anabarilius grahami</name>
    <name type="common">Kanglang fish</name>
    <name type="synonym">Barilius grahami</name>
    <dbReference type="NCBI Taxonomy" id="495550"/>
    <lineage>
        <taxon>Eukaryota</taxon>
        <taxon>Metazoa</taxon>
        <taxon>Chordata</taxon>
        <taxon>Craniata</taxon>
        <taxon>Vertebrata</taxon>
        <taxon>Euteleostomi</taxon>
        <taxon>Actinopterygii</taxon>
        <taxon>Neopterygii</taxon>
        <taxon>Teleostei</taxon>
        <taxon>Ostariophysi</taxon>
        <taxon>Cypriniformes</taxon>
        <taxon>Xenocyprididae</taxon>
        <taxon>Xenocypridinae</taxon>
        <taxon>Xenocypridinae incertae sedis</taxon>
        <taxon>Anabarilius</taxon>
    </lineage>
</organism>
<reference evidence="1 2" key="1">
    <citation type="submission" date="2018-10" db="EMBL/GenBank/DDBJ databases">
        <title>Genome assembly for a Yunnan-Guizhou Plateau 3E fish, Anabarilius grahami (Regan), and its evolutionary and genetic applications.</title>
        <authorList>
            <person name="Jiang W."/>
        </authorList>
    </citation>
    <scope>NUCLEOTIDE SEQUENCE [LARGE SCALE GENOMIC DNA]</scope>
    <source>
        <strain evidence="1">AG-KIZ</strain>
        <tissue evidence="1">Muscle</tissue>
    </source>
</reference>
<sequence length="115" mass="13163">MLEKTQSSVKYFWIAEDEINKFDEAVPNELPAVKGTLKIHQIITKEPGKIQHREESCFCSRAGIFCQCDASTEVDFQNQNAKAETEESISMTVKPQEDLKGKFIIVNYDPFVIKF</sequence>
<gene>
    <name evidence="1" type="ORF">DPX16_22258</name>
</gene>
<evidence type="ECO:0000313" key="1">
    <source>
        <dbReference type="EMBL" id="ROL53175.1"/>
    </source>
</evidence>
<comment type="caution">
    <text evidence="1">The sequence shown here is derived from an EMBL/GenBank/DDBJ whole genome shotgun (WGS) entry which is preliminary data.</text>
</comment>
<protein>
    <submittedName>
        <fullName evidence="1">Uncharacterized protein</fullName>
    </submittedName>
</protein>
<name>A0A3N0Z3X2_ANAGA</name>